<dbReference type="InterPro" id="IPR003593">
    <property type="entry name" value="AAA+_ATPase"/>
</dbReference>
<comment type="caution">
    <text evidence="5">The sequence shown here is derived from an EMBL/GenBank/DDBJ whole genome shotgun (WGS) entry which is preliminary data.</text>
</comment>
<dbReference type="AlphaFoldDB" id="A0A0W8E4W6"/>
<dbReference type="Pfam" id="PF00005">
    <property type="entry name" value="ABC_tran"/>
    <property type="match status" value="1"/>
</dbReference>
<evidence type="ECO:0000256" key="3">
    <source>
        <dbReference type="ARBA" id="ARBA00022840"/>
    </source>
</evidence>
<reference evidence="5" key="1">
    <citation type="journal article" date="2015" name="Proc. Natl. Acad. Sci. U.S.A.">
        <title>Networks of energetic and metabolic interactions define dynamics in microbial communities.</title>
        <authorList>
            <person name="Embree M."/>
            <person name="Liu J.K."/>
            <person name="Al-Bassam M.M."/>
            <person name="Zengler K."/>
        </authorList>
    </citation>
    <scope>NUCLEOTIDE SEQUENCE</scope>
</reference>
<keyword evidence="3 5" id="KW-0067">ATP-binding</keyword>
<sequence length="232" mass="26440">MIEFKNVSKRFGQVVALDSISIDFPQGSIIGLFGPNGAGKSTIMKLIAGINYPDQGEVRVDGELPRAKRQSIAYLPEIDHLYPWWTLKQAADFISTFYPDWDEPRYKDLIPFLNLEEQMIMGKISKGQRAKCKLLLVLARKASYLLLDEPFSGIDLLTREEIADALLRGYLEGEQAIIISTHEIDEIENLVDKVAFIDQGRIQLQGDAEQLRMERNKSLVEIMKEVFRHGNR</sequence>
<keyword evidence="1" id="KW-0813">Transport</keyword>
<evidence type="ECO:0000256" key="2">
    <source>
        <dbReference type="ARBA" id="ARBA00022741"/>
    </source>
</evidence>
<organism evidence="5">
    <name type="scientific">hydrocarbon metagenome</name>
    <dbReference type="NCBI Taxonomy" id="938273"/>
    <lineage>
        <taxon>unclassified sequences</taxon>
        <taxon>metagenomes</taxon>
        <taxon>ecological metagenomes</taxon>
    </lineage>
</organism>
<dbReference type="GO" id="GO:0005524">
    <property type="term" value="F:ATP binding"/>
    <property type="evidence" value="ECO:0007669"/>
    <property type="project" value="UniProtKB-KW"/>
</dbReference>
<dbReference type="SUPFAM" id="SSF52540">
    <property type="entry name" value="P-loop containing nucleoside triphosphate hydrolases"/>
    <property type="match status" value="1"/>
</dbReference>
<evidence type="ECO:0000256" key="1">
    <source>
        <dbReference type="ARBA" id="ARBA00022448"/>
    </source>
</evidence>
<dbReference type="CDD" id="cd03230">
    <property type="entry name" value="ABC_DR_subfamily_A"/>
    <property type="match status" value="1"/>
</dbReference>
<dbReference type="PROSITE" id="PS50893">
    <property type="entry name" value="ABC_TRANSPORTER_2"/>
    <property type="match status" value="1"/>
</dbReference>
<gene>
    <name evidence="5" type="ORF">ASZ90_018941</name>
</gene>
<protein>
    <submittedName>
        <fullName evidence="5">Abc transporter, atp-binding protein</fullName>
    </submittedName>
</protein>
<feature type="domain" description="ABC transporter" evidence="4">
    <location>
        <begin position="2"/>
        <end position="224"/>
    </location>
</feature>
<dbReference type="InterPro" id="IPR027417">
    <property type="entry name" value="P-loop_NTPase"/>
</dbReference>
<evidence type="ECO:0000313" key="5">
    <source>
        <dbReference type="EMBL" id="KUG03694.1"/>
    </source>
</evidence>
<evidence type="ECO:0000259" key="4">
    <source>
        <dbReference type="PROSITE" id="PS50893"/>
    </source>
</evidence>
<proteinExistence type="predicted"/>
<dbReference type="PANTHER" id="PTHR42939:SF1">
    <property type="entry name" value="ABC TRANSPORTER ATP-BINDING PROTEIN ALBC-RELATED"/>
    <property type="match status" value="1"/>
</dbReference>
<dbReference type="EMBL" id="LNQE01001872">
    <property type="protein sequence ID" value="KUG03694.1"/>
    <property type="molecule type" value="Genomic_DNA"/>
</dbReference>
<dbReference type="Gene3D" id="3.40.50.300">
    <property type="entry name" value="P-loop containing nucleotide triphosphate hydrolases"/>
    <property type="match status" value="1"/>
</dbReference>
<dbReference type="SMART" id="SM00382">
    <property type="entry name" value="AAA"/>
    <property type="match status" value="1"/>
</dbReference>
<accession>A0A0W8E4W6</accession>
<dbReference type="PANTHER" id="PTHR42939">
    <property type="entry name" value="ABC TRANSPORTER ATP-BINDING PROTEIN ALBC-RELATED"/>
    <property type="match status" value="1"/>
</dbReference>
<keyword evidence="2" id="KW-0547">Nucleotide-binding</keyword>
<name>A0A0W8E4W6_9ZZZZ</name>
<dbReference type="InterPro" id="IPR003439">
    <property type="entry name" value="ABC_transporter-like_ATP-bd"/>
</dbReference>
<dbReference type="GO" id="GO:0016887">
    <property type="term" value="F:ATP hydrolysis activity"/>
    <property type="evidence" value="ECO:0007669"/>
    <property type="project" value="InterPro"/>
</dbReference>
<dbReference type="InterPro" id="IPR051782">
    <property type="entry name" value="ABC_Transporter_VariousFunc"/>
</dbReference>